<feature type="domain" description="AD" evidence="2">
    <location>
        <begin position="146"/>
        <end position="240"/>
    </location>
</feature>
<dbReference type="InterPro" id="IPR039683">
    <property type="entry name" value="Lsm12-like"/>
</dbReference>
<dbReference type="PROSITE" id="PS52001">
    <property type="entry name" value="AD"/>
    <property type="match status" value="1"/>
</dbReference>
<dbReference type="Pfam" id="PF09793">
    <property type="entry name" value="AD"/>
    <property type="match status" value="1"/>
</dbReference>
<dbReference type="SMART" id="SM00995">
    <property type="entry name" value="AD"/>
    <property type="match status" value="1"/>
</dbReference>
<feature type="region of interest" description="Disordered" evidence="1">
    <location>
        <begin position="1"/>
        <end position="40"/>
    </location>
</feature>
<dbReference type="InterPro" id="IPR047574">
    <property type="entry name" value="AD"/>
</dbReference>
<dbReference type="InterPro" id="IPR019181">
    <property type="entry name" value="LSM12_ABD"/>
</dbReference>
<evidence type="ECO:0000259" key="2">
    <source>
        <dbReference type="PROSITE" id="PS52001"/>
    </source>
</evidence>
<dbReference type="EMBL" id="JANBOI010000324">
    <property type="protein sequence ID" value="KAJ1731479.1"/>
    <property type="molecule type" value="Genomic_DNA"/>
</dbReference>
<evidence type="ECO:0000256" key="1">
    <source>
        <dbReference type="SAM" id="MobiDB-lite"/>
    </source>
</evidence>
<evidence type="ECO:0000313" key="4">
    <source>
        <dbReference type="Proteomes" id="UP001143981"/>
    </source>
</evidence>
<dbReference type="AlphaFoldDB" id="A0A9W7YD67"/>
<proteinExistence type="predicted"/>
<gene>
    <name evidence="3" type="ORF">LPJ61_002511</name>
</gene>
<comment type="caution">
    <text evidence="3">The sequence shown here is derived from an EMBL/GenBank/DDBJ whole genome shotgun (WGS) entry which is preliminary data.</text>
</comment>
<dbReference type="OrthoDB" id="1057137at2759"/>
<protein>
    <recommendedName>
        <fullName evidence="2">AD domain-containing protein</fullName>
    </recommendedName>
</protein>
<keyword evidence="4" id="KW-1185">Reference proteome</keyword>
<dbReference type="Proteomes" id="UP001143981">
    <property type="component" value="Unassembled WGS sequence"/>
</dbReference>
<name>A0A9W7YD67_9FUNG</name>
<sequence length="240" mass="24985">MDYRAAARNNLGTAQPKPPAPAGARMKANSGPPGLGNGAKRAAAGASLSYAATAKKNGGPARSEAQAGQSLTSLAGTAVELELVDGSTVKGTLYAYDVYSGVAAVVAKPEGAAGSKMQVSLVKAANIVSVQVVEAQAEDVRLPEVRPVEPAAIEARKQRELGLARERAARIGVGVSDKAQSIFEALSKTMPCRWDQDKIIVLDEVLIEPPYTVESCRELSAAPSLPRVKKVLQGELSRLV</sequence>
<organism evidence="3 4">
    <name type="scientific">Coemansia biformis</name>
    <dbReference type="NCBI Taxonomy" id="1286918"/>
    <lineage>
        <taxon>Eukaryota</taxon>
        <taxon>Fungi</taxon>
        <taxon>Fungi incertae sedis</taxon>
        <taxon>Zoopagomycota</taxon>
        <taxon>Kickxellomycotina</taxon>
        <taxon>Kickxellomycetes</taxon>
        <taxon>Kickxellales</taxon>
        <taxon>Kickxellaceae</taxon>
        <taxon>Coemansia</taxon>
    </lineage>
</organism>
<dbReference type="Gene3D" id="2.30.30.100">
    <property type="match status" value="1"/>
</dbReference>
<reference evidence="3" key="1">
    <citation type="submission" date="2022-07" db="EMBL/GenBank/DDBJ databases">
        <title>Phylogenomic reconstructions and comparative analyses of Kickxellomycotina fungi.</title>
        <authorList>
            <person name="Reynolds N.K."/>
            <person name="Stajich J.E."/>
            <person name="Barry K."/>
            <person name="Grigoriev I.V."/>
            <person name="Crous P."/>
            <person name="Smith M.E."/>
        </authorList>
    </citation>
    <scope>NUCLEOTIDE SEQUENCE</scope>
    <source>
        <strain evidence="3">BCRC 34381</strain>
    </source>
</reference>
<dbReference type="PANTHER" id="PTHR13542">
    <property type="entry name" value="LSM12 HOMOLOG"/>
    <property type="match status" value="1"/>
</dbReference>
<evidence type="ECO:0000313" key="3">
    <source>
        <dbReference type="EMBL" id="KAJ1731479.1"/>
    </source>
</evidence>
<accession>A0A9W7YD67</accession>